<evidence type="ECO:0000313" key="2">
    <source>
        <dbReference type="EMBL" id="KAB2587263.1"/>
    </source>
</evidence>
<name>A0A5N5EBD7_RHOER</name>
<protein>
    <submittedName>
        <fullName evidence="2">Uncharacterized protein</fullName>
    </submittedName>
</protein>
<accession>A0A5N5EBD7</accession>
<organism evidence="2 3">
    <name type="scientific">Rhodococcus erythropolis</name>
    <name type="common">Arthrobacter picolinophilus</name>
    <dbReference type="NCBI Taxonomy" id="1833"/>
    <lineage>
        <taxon>Bacteria</taxon>
        <taxon>Bacillati</taxon>
        <taxon>Actinomycetota</taxon>
        <taxon>Actinomycetes</taxon>
        <taxon>Mycobacteriales</taxon>
        <taxon>Nocardiaceae</taxon>
        <taxon>Rhodococcus</taxon>
        <taxon>Rhodococcus erythropolis group</taxon>
    </lineage>
</organism>
<evidence type="ECO:0000313" key="3">
    <source>
        <dbReference type="Proteomes" id="UP000325576"/>
    </source>
</evidence>
<gene>
    <name evidence="2" type="ORF">BS297_00865</name>
</gene>
<proteinExistence type="predicted"/>
<feature type="region of interest" description="Disordered" evidence="1">
    <location>
        <begin position="157"/>
        <end position="190"/>
    </location>
</feature>
<reference evidence="2 3" key="1">
    <citation type="journal article" date="2017" name="Poromechanics V (2013)">
        <title>Genomic Characterization of the Arsenic-Tolerant Actinobacterium, &lt;i&gt;Rhodococcus erythropolis&lt;/i&gt; S43.</title>
        <authorList>
            <person name="Retamal-Morales G."/>
            <person name="Mehnert M."/>
            <person name="Schwabe R."/>
            <person name="Tischler D."/>
            <person name="Schloemann M."/>
            <person name="Levican G.J."/>
        </authorList>
    </citation>
    <scope>NUCLEOTIDE SEQUENCE [LARGE SCALE GENOMIC DNA]</scope>
    <source>
        <strain evidence="2 3">S43</strain>
    </source>
</reference>
<dbReference type="Proteomes" id="UP000325576">
    <property type="component" value="Unassembled WGS sequence"/>
</dbReference>
<sequence length="190" mass="21338">MISKSIYGDLQSSTVYKRTTNGIGRITQVDPEGPDTYAVNELQSASGGDFFTEADLQPINYGETIMKRRTFKLTKELPELAKGALVQEKCDNGDQDYTVLDPSFIKYEDEHGRKTVTYPRKAVEDEPNYFVEVFAVEPAYMTQDELDQFEAFKISAKKPAKRTAKAPMKKPAGRPRKTPVTRAKKATKVA</sequence>
<evidence type="ECO:0000256" key="1">
    <source>
        <dbReference type="SAM" id="MobiDB-lite"/>
    </source>
</evidence>
<comment type="caution">
    <text evidence="2">The sequence shown here is derived from an EMBL/GenBank/DDBJ whole genome shotgun (WGS) entry which is preliminary data.</text>
</comment>
<dbReference type="EMBL" id="MRBO01000021">
    <property type="protein sequence ID" value="KAB2587263.1"/>
    <property type="molecule type" value="Genomic_DNA"/>
</dbReference>
<dbReference type="AlphaFoldDB" id="A0A5N5EBD7"/>